<dbReference type="GO" id="GO:0005737">
    <property type="term" value="C:cytoplasm"/>
    <property type="evidence" value="ECO:0007669"/>
    <property type="project" value="InterPro"/>
</dbReference>
<dbReference type="GO" id="GO:0004427">
    <property type="term" value="F:inorganic diphosphate phosphatase activity"/>
    <property type="evidence" value="ECO:0007669"/>
    <property type="project" value="UniProtKB-EC"/>
</dbReference>
<reference evidence="8" key="3">
    <citation type="journal article" date="2017" name="Nature">
        <title>Genome sequence of the progenitor of the wheat D genome Aegilops tauschii.</title>
        <authorList>
            <person name="Luo M.C."/>
            <person name="Gu Y.Q."/>
            <person name="Puiu D."/>
            <person name="Wang H."/>
            <person name="Twardziok S.O."/>
            <person name="Deal K.R."/>
            <person name="Huo N."/>
            <person name="Zhu T."/>
            <person name="Wang L."/>
            <person name="Wang Y."/>
            <person name="McGuire P.E."/>
            <person name="Liu S."/>
            <person name="Long H."/>
            <person name="Ramasamy R.K."/>
            <person name="Rodriguez J.C."/>
            <person name="Van S.L."/>
            <person name="Yuan L."/>
            <person name="Wang Z."/>
            <person name="Xia Z."/>
            <person name="Xiao L."/>
            <person name="Anderson O.D."/>
            <person name="Ouyang S."/>
            <person name="Liang Y."/>
            <person name="Zimin A.V."/>
            <person name="Pertea G."/>
            <person name="Qi P."/>
            <person name="Bennetzen J.L."/>
            <person name="Dai X."/>
            <person name="Dawson M.W."/>
            <person name="Muller H.G."/>
            <person name="Kugler K."/>
            <person name="Rivarola-Duarte L."/>
            <person name="Spannagl M."/>
            <person name="Mayer K.F.X."/>
            <person name="Lu F.H."/>
            <person name="Bevan M.W."/>
            <person name="Leroy P."/>
            <person name="Li P."/>
            <person name="You F.M."/>
            <person name="Sun Q."/>
            <person name="Liu Z."/>
            <person name="Lyons E."/>
            <person name="Wicker T."/>
            <person name="Salzberg S.L."/>
            <person name="Devos K.M."/>
            <person name="Dvorak J."/>
        </authorList>
    </citation>
    <scope>NUCLEOTIDE SEQUENCE [LARGE SCALE GENOMIC DNA]</scope>
    <source>
        <strain evidence="8">cv. AL8/78</strain>
    </source>
</reference>
<dbReference type="Gramene" id="AET2Gv21170200.1">
    <property type="protein sequence ID" value="AET2Gv21170200.1"/>
    <property type="gene ID" value="AET2Gv21170200"/>
</dbReference>
<dbReference type="GO" id="GO:0006796">
    <property type="term" value="P:phosphate-containing compound metabolic process"/>
    <property type="evidence" value="ECO:0007669"/>
    <property type="project" value="InterPro"/>
</dbReference>
<comment type="catalytic activity">
    <reaction evidence="7">
        <text>diphosphate + H2O = 2 phosphate + H(+)</text>
        <dbReference type="Rhea" id="RHEA:24576"/>
        <dbReference type="ChEBI" id="CHEBI:15377"/>
        <dbReference type="ChEBI" id="CHEBI:15378"/>
        <dbReference type="ChEBI" id="CHEBI:33019"/>
        <dbReference type="ChEBI" id="CHEBI:43474"/>
        <dbReference type="EC" id="3.6.1.1"/>
    </reaction>
</comment>
<keyword evidence="9" id="KW-1185">Reference proteome</keyword>
<accession>A0A453DB39</accession>
<dbReference type="InterPro" id="IPR008162">
    <property type="entry name" value="Pyrophosphatase"/>
</dbReference>
<organism evidence="8 9">
    <name type="scientific">Aegilops tauschii subsp. strangulata</name>
    <name type="common">Goatgrass</name>
    <dbReference type="NCBI Taxonomy" id="200361"/>
    <lineage>
        <taxon>Eukaryota</taxon>
        <taxon>Viridiplantae</taxon>
        <taxon>Streptophyta</taxon>
        <taxon>Embryophyta</taxon>
        <taxon>Tracheophyta</taxon>
        <taxon>Spermatophyta</taxon>
        <taxon>Magnoliopsida</taxon>
        <taxon>Liliopsida</taxon>
        <taxon>Poales</taxon>
        <taxon>Poaceae</taxon>
        <taxon>BOP clade</taxon>
        <taxon>Pooideae</taxon>
        <taxon>Triticodae</taxon>
        <taxon>Triticeae</taxon>
        <taxon>Triticinae</taxon>
        <taxon>Aegilops</taxon>
    </lineage>
</organism>
<keyword evidence="4" id="KW-0479">Metal-binding</keyword>
<reference evidence="8" key="5">
    <citation type="journal article" date="2021" name="G3 (Bethesda)">
        <title>Aegilops tauschii genome assembly Aet v5.0 features greater sequence contiguity and improved annotation.</title>
        <authorList>
            <person name="Wang L."/>
            <person name="Zhu T."/>
            <person name="Rodriguez J.C."/>
            <person name="Deal K.R."/>
            <person name="Dubcovsky J."/>
            <person name="McGuire P.E."/>
            <person name="Lux T."/>
            <person name="Spannagl M."/>
            <person name="Mayer K.F.X."/>
            <person name="Baldrich P."/>
            <person name="Meyers B.C."/>
            <person name="Huo N."/>
            <person name="Gu Y.Q."/>
            <person name="Zhou H."/>
            <person name="Devos K.M."/>
            <person name="Bennetzen J.L."/>
            <person name="Unver T."/>
            <person name="Budak H."/>
            <person name="Gulick P.J."/>
            <person name="Galiba G."/>
            <person name="Kalapos B."/>
            <person name="Nelson D.R."/>
            <person name="Li P."/>
            <person name="You F.M."/>
            <person name="Luo M.C."/>
            <person name="Dvorak J."/>
        </authorList>
    </citation>
    <scope>NUCLEOTIDE SEQUENCE [LARGE SCALE GENOMIC DNA]</scope>
    <source>
        <strain evidence="8">cv. AL8/78</strain>
    </source>
</reference>
<dbReference type="GO" id="GO:0000287">
    <property type="term" value="F:magnesium ion binding"/>
    <property type="evidence" value="ECO:0007669"/>
    <property type="project" value="InterPro"/>
</dbReference>
<sequence>MHFQEHTTASCAGFLLKKSQELSICYSCDHLVNLYLIRGGLLGRAGNILSTMEKTGCAPNSQLQNRVVLERTGFILWQRVNADIPKGSKVKYEVNKKMGLIKVDCVLYSSVSYRTTTASSLKPCDDSDPIDFLVIMH</sequence>
<protein>
    <recommendedName>
        <fullName evidence="3">inorganic diphosphatase</fullName>
        <ecNumber evidence="3">3.6.1.1</ecNumber>
    </recommendedName>
</protein>
<dbReference type="EnsemblPlants" id="AET2Gv21170200.1">
    <property type="protein sequence ID" value="AET2Gv21170200.1"/>
    <property type="gene ID" value="AET2Gv21170200"/>
</dbReference>
<reference evidence="8" key="4">
    <citation type="submission" date="2019-03" db="UniProtKB">
        <authorList>
            <consortium name="EnsemblPlants"/>
        </authorList>
    </citation>
    <scope>IDENTIFICATION</scope>
</reference>
<dbReference type="AlphaFoldDB" id="A0A453DB39"/>
<dbReference type="Pfam" id="PF00719">
    <property type="entry name" value="Pyrophosphatase"/>
    <property type="match status" value="1"/>
</dbReference>
<evidence type="ECO:0000256" key="6">
    <source>
        <dbReference type="ARBA" id="ARBA00022842"/>
    </source>
</evidence>
<evidence type="ECO:0000256" key="1">
    <source>
        <dbReference type="ARBA" id="ARBA00001946"/>
    </source>
</evidence>
<evidence type="ECO:0000256" key="5">
    <source>
        <dbReference type="ARBA" id="ARBA00022801"/>
    </source>
</evidence>
<dbReference type="Gene3D" id="3.90.80.10">
    <property type="entry name" value="Inorganic pyrophosphatase"/>
    <property type="match status" value="1"/>
</dbReference>
<evidence type="ECO:0000256" key="3">
    <source>
        <dbReference type="ARBA" id="ARBA00012146"/>
    </source>
</evidence>
<dbReference type="EC" id="3.6.1.1" evidence="3"/>
<dbReference type="SUPFAM" id="SSF50324">
    <property type="entry name" value="Inorganic pyrophosphatase"/>
    <property type="match status" value="1"/>
</dbReference>
<evidence type="ECO:0000256" key="2">
    <source>
        <dbReference type="ARBA" id="ARBA00006220"/>
    </source>
</evidence>
<reference evidence="9" key="1">
    <citation type="journal article" date="2014" name="Science">
        <title>Ancient hybridizations among the ancestral genomes of bread wheat.</title>
        <authorList>
            <consortium name="International Wheat Genome Sequencing Consortium,"/>
            <person name="Marcussen T."/>
            <person name="Sandve S.R."/>
            <person name="Heier L."/>
            <person name="Spannagl M."/>
            <person name="Pfeifer M."/>
            <person name="Jakobsen K.S."/>
            <person name="Wulff B.B."/>
            <person name="Steuernagel B."/>
            <person name="Mayer K.F."/>
            <person name="Olsen O.A."/>
        </authorList>
    </citation>
    <scope>NUCLEOTIDE SEQUENCE [LARGE SCALE GENOMIC DNA]</scope>
    <source>
        <strain evidence="9">cv. AL8/78</strain>
    </source>
</reference>
<keyword evidence="6" id="KW-0460">Magnesium</keyword>
<dbReference type="Proteomes" id="UP000015105">
    <property type="component" value="Chromosome 2D"/>
</dbReference>
<comment type="similarity">
    <text evidence="2">Belongs to the PPase family.</text>
</comment>
<dbReference type="InterPro" id="IPR036649">
    <property type="entry name" value="Pyrophosphatase_sf"/>
</dbReference>
<evidence type="ECO:0000313" key="8">
    <source>
        <dbReference type="EnsemblPlants" id="AET2Gv21170200.1"/>
    </source>
</evidence>
<evidence type="ECO:0000256" key="7">
    <source>
        <dbReference type="ARBA" id="ARBA00047820"/>
    </source>
</evidence>
<comment type="cofactor">
    <cofactor evidence="1">
        <name>Mg(2+)</name>
        <dbReference type="ChEBI" id="CHEBI:18420"/>
    </cofactor>
</comment>
<proteinExistence type="inferred from homology"/>
<evidence type="ECO:0000256" key="4">
    <source>
        <dbReference type="ARBA" id="ARBA00022723"/>
    </source>
</evidence>
<reference evidence="9" key="2">
    <citation type="journal article" date="2017" name="Nat. Plants">
        <title>The Aegilops tauschii genome reveals multiple impacts of transposons.</title>
        <authorList>
            <person name="Zhao G."/>
            <person name="Zou C."/>
            <person name="Li K."/>
            <person name="Wang K."/>
            <person name="Li T."/>
            <person name="Gao L."/>
            <person name="Zhang X."/>
            <person name="Wang H."/>
            <person name="Yang Z."/>
            <person name="Liu X."/>
            <person name="Jiang W."/>
            <person name="Mao L."/>
            <person name="Kong X."/>
            <person name="Jiao Y."/>
            <person name="Jia J."/>
        </authorList>
    </citation>
    <scope>NUCLEOTIDE SEQUENCE [LARGE SCALE GENOMIC DNA]</scope>
    <source>
        <strain evidence="9">cv. AL8/78</strain>
    </source>
</reference>
<keyword evidence="5" id="KW-0378">Hydrolase</keyword>
<evidence type="ECO:0000313" key="9">
    <source>
        <dbReference type="Proteomes" id="UP000015105"/>
    </source>
</evidence>
<name>A0A453DB39_AEGTS</name>